<reference evidence="4 5" key="2">
    <citation type="submission" date="2018-11" db="EMBL/GenBank/DDBJ databases">
        <authorList>
            <consortium name="Pathogen Informatics"/>
        </authorList>
    </citation>
    <scope>NUCLEOTIDE SEQUENCE [LARGE SCALE GENOMIC DNA]</scope>
</reference>
<keyword evidence="5" id="KW-1185">Reference proteome</keyword>
<dbReference type="GO" id="GO:0016301">
    <property type="term" value="F:kinase activity"/>
    <property type="evidence" value="ECO:0007669"/>
    <property type="project" value="UniProtKB-KW"/>
</dbReference>
<protein>
    <submittedName>
        <fullName evidence="6">PfkB domain-containing protein</fullName>
    </submittedName>
</protein>
<keyword evidence="2" id="KW-0418">Kinase</keyword>
<organism evidence="6">
    <name type="scientific">Anisakis simplex</name>
    <name type="common">Herring worm</name>
    <dbReference type="NCBI Taxonomy" id="6269"/>
    <lineage>
        <taxon>Eukaryota</taxon>
        <taxon>Metazoa</taxon>
        <taxon>Ecdysozoa</taxon>
        <taxon>Nematoda</taxon>
        <taxon>Chromadorea</taxon>
        <taxon>Rhabditida</taxon>
        <taxon>Spirurina</taxon>
        <taxon>Ascaridomorpha</taxon>
        <taxon>Ascaridoidea</taxon>
        <taxon>Anisakidae</taxon>
        <taxon>Anisakis</taxon>
        <taxon>Anisakis simplex complex</taxon>
    </lineage>
</organism>
<dbReference type="OrthoDB" id="198885at2759"/>
<feature type="domain" description="Carbohydrate kinase PfkB" evidence="3">
    <location>
        <begin position="2"/>
        <end position="43"/>
    </location>
</feature>
<evidence type="ECO:0000256" key="2">
    <source>
        <dbReference type="ARBA" id="ARBA00022777"/>
    </source>
</evidence>
<proteinExistence type="predicted"/>
<dbReference type="InterPro" id="IPR002173">
    <property type="entry name" value="Carboh/pur_kinase_PfkB_CS"/>
</dbReference>
<reference evidence="6" key="1">
    <citation type="submission" date="2017-02" db="UniProtKB">
        <authorList>
            <consortium name="WormBaseParasite"/>
        </authorList>
    </citation>
    <scope>IDENTIFICATION</scope>
</reference>
<dbReference type="InterPro" id="IPR029056">
    <property type="entry name" value="Ribokinase-like"/>
</dbReference>
<dbReference type="SUPFAM" id="SSF53613">
    <property type="entry name" value="Ribokinase-like"/>
    <property type="match status" value="1"/>
</dbReference>
<evidence type="ECO:0000313" key="4">
    <source>
        <dbReference type="EMBL" id="VDK29368.1"/>
    </source>
</evidence>
<name>A0A0M3JJC4_ANISI</name>
<dbReference type="AlphaFoldDB" id="A0A0M3JJC4"/>
<evidence type="ECO:0000313" key="6">
    <source>
        <dbReference type="WBParaSite" id="ASIM_0000774301-mRNA-1"/>
    </source>
</evidence>
<evidence type="ECO:0000259" key="3">
    <source>
        <dbReference type="Pfam" id="PF00294"/>
    </source>
</evidence>
<dbReference type="WBParaSite" id="ASIM_0000774301-mRNA-1">
    <property type="protein sequence ID" value="ASIM_0000774301-mRNA-1"/>
    <property type="gene ID" value="ASIM_0000774301"/>
</dbReference>
<sequence>MVQRCGGVGRNHADALTRLGVDVHLISALGNDSFADFIRMHCQHMVCFKQQLYHLTIILSLNTSIA</sequence>
<evidence type="ECO:0000256" key="1">
    <source>
        <dbReference type="ARBA" id="ARBA00022679"/>
    </source>
</evidence>
<dbReference type="GO" id="GO:0006796">
    <property type="term" value="P:phosphate-containing compound metabolic process"/>
    <property type="evidence" value="ECO:0007669"/>
    <property type="project" value="UniProtKB-ARBA"/>
</dbReference>
<accession>A0A0M3JJC4</accession>
<dbReference type="Pfam" id="PF00294">
    <property type="entry name" value="PfkB"/>
    <property type="match status" value="1"/>
</dbReference>
<gene>
    <name evidence="4" type="ORF">ASIM_LOCUS7513</name>
</gene>
<dbReference type="PROSITE" id="PS00583">
    <property type="entry name" value="PFKB_KINASES_1"/>
    <property type="match status" value="1"/>
</dbReference>
<dbReference type="Proteomes" id="UP000267096">
    <property type="component" value="Unassembled WGS sequence"/>
</dbReference>
<keyword evidence="1" id="KW-0808">Transferase</keyword>
<dbReference type="EMBL" id="UYRR01018299">
    <property type="protein sequence ID" value="VDK29368.1"/>
    <property type="molecule type" value="Genomic_DNA"/>
</dbReference>
<dbReference type="InterPro" id="IPR011611">
    <property type="entry name" value="PfkB_dom"/>
</dbReference>
<evidence type="ECO:0000313" key="5">
    <source>
        <dbReference type="Proteomes" id="UP000267096"/>
    </source>
</evidence>
<dbReference type="Gene3D" id="3.40.1190.20">
    <property type="match status" value="1"/>
</dbReference>